<organism evidence="7 8">
    <name type="scientific">Alkaliphilus serpentinus</name>
    <dbReference type="NCBI Taxonomy" id="1482731"/>
    <lineage>
        <taxon>Bacteria</taxon>
        <taxon>Bacillati</taxon>
        <taxon>Bacillota</taxon>
        <taxon>Clostridia</taxon>
        <taxon>Peptostreptococcales</taxon>
        <taxon>Natronincolaceae</taxon>
        <taxon>Alkaliphilus</taxon>
    </lineage>
</organism>
<dbReference type="Pfam" id="PF00005">
    <property type="entry name" value="ABC_tran"/>
    <property type="match status" value="1"/>
</dbReference>
<comment type="caution">
    <text evidence="7">The sequence shown here is derived from an EMBL/GenBank/DDBJ whole genome shotgun (WGS) entry which is preliminary data.</text>
</comment>
<reference evidence="7 8" key="1">
    <citation type="submission" date="2019-10" db="EMBL/GenBank/DDBJ databases">
        <title>Alkaliphilus serpentinus sp. nov. and Alkaliphilus pronyensis sp. nov., two novel anaerobic alkaliphilic species isolated from the serpentinized-hosted hydrothermal field of the Prony Bay (New Caledonia).</title>
        <authorList>
            <person name="Postec A."/>
        </authorList>
    </citation>
    <scope>NUCLEOTIDE SEQUENCE [LARGE SCALE GENOMIC DNA]</scope>
    <source>
        <strain evidence="7 8">LacT</strain>
    </source>
</reference>
<dbReference type="InterPro" id="IPR003439">
    <property type="entry name" value="ABC_transporter-like_ATP-bd"/>
</dbReference>
<evidence type="ECO:0000256" key="4">
    <source>
        <dbReference type="ARBA" id="ARBA00022840"/>
    </source>
</evidence>
<keyword evidence="4 7" id="KW-0067">ATP-binding</keyword>
<dbReference type="InterPro" id="IPR027417">
    <property type="entry name" value="P-loop_NTPase"/>
</dbReference>
<gene>
    <name evidence="7" type="ORF">F8153_06465</name>
</gene>
<sequence length="266" mass="29676">MKDAPSFLLIIYYDTIGYSLIIYFTGGNNMEIIKCSNLGYAYKKNKVLEDISFSIEGGEVLGILGPNGAGKSTLMTLCATLLKPTEGTITYFNDENKEIEDLRTRIGLVPQEIALYLDMTPNENLSFFGRLYGLKKDKLKKQIEVVCELTGISTKEGKKIKELSGGMKRRVNIAAALLSSPEILIMDEPTVGIDTQSRNEILNAVNSMKNSGVTVLYSSHYYDEILKVCSKILVLKDGRMTSLKERDQLKSALLNEDLLYEDNLID</sequence>
<dbReference type="SUPFAM" id="SSF52540">
    <property type="entry name" value="P-loop containing nucleoside triphosphate hydrolases"/>
    <property type="match status" value="1"/>
</dbReference>
<dbReference type="CDD" id="cd03230">
    <property type="entry name" value="ABC_DR_subfamily_A"/>
    <property type="match status" value="1"/>
</dbReference>
<feature type="domain" description="ABC transporter" evidence="6">
    <location>
        <begin position="33"/>
        <end position="262"/>
    </location>
</feature>
<comment type="similarity">
    <text evidence="1">Belongs to the ABC transporter superfamily.</text>
</comment>
<evidence type="ECO:0000256" key="1">
    <source>
        <dbReference type="ARBA" id="ARBA00005417"/>
    </source>
</evidence>
<proteinExistence type="inferred from homology"/>
<dbReference type="InterPro" id="IPR003593">
    <property type="entry name" value="AAA+_ATPase"/>
</dbReference>
<keyword evidence="2" id="KW-0813">Transport</keyword>
<keyword evidence="5" id="KW-0812">Transmembrane</keyword>
<dbReference type="PROSITE" id="PS50893">
    <property type="entry name" value="ABC_TRANSPORTER_2"/>
    <property type="match status" value="1"/>
</dbReference>
<protein>
    <submittedName>
        <fullName evidence="7">ABC transporter ATP-binding protein</fullName>
    </submittedName>
</protein>
<dbReference type="GO" id="GO:0005524">
    <property type="term" value="F:ATP binding"/>
    <property type="evidence" value="ECO:0007669"/>
    <property type="project" value="UniProtKB-KW"/>
</dbReference>
<dbReference type="PROSITE" id="PS00211">
    <property type="entry name" value="ABC_TRANSPORTER_1"/>
    <property type="match status" value="1"/>
</dbReference>
<feature type="transmembrane region" description="Helical" evidence="5">
    <location>
        <begin position="7"/>
        <end position="26"/>
    </location>
</feature>
<evidence type="ECO:0000313" key="8">
    <source>
        <dbReference type="Proteomes" id="UP000465601"/>
    </source>
</evidence>
<evidence type="ECO:0000256" key="5">
    <source>
        <dbReference type="SAM" id="Phobius"/>
    </source>
</evidence>
<accession>A0A833HPG8</accession>
<dbReference type="Proteomes" id="UP000465601">
    <property type="component" value="Unassembled WGS sequence"/>
</dbReference>
<evidence type="ECO:0000259" key="6">
    <source>
        <dbReference type="PROSITE" id="PS50893"/>
    </source>
</evidence>
<evidence type="ECO:0000313" key="7">
    <source>
        <dbReference type="EMBL" id="KAB3530748.1"/>
    </source>
</evidence>
<dbReference type="OrthoDB" id="9804819at2"/>
<dbReference type="PANTHER" id="PTHR42711">
    <property type="entry name" value="ABC TRANSPORTER ATP-BINDING PROTEIN"/>
    <property type="match status" value="1"/>
</dbReference>
<dbReference type="EMBL" id="WBZB01000016">
    <property type="protein sequence ID" value="KAB3530748.1"/>
    <property type="molecule type" value="Genomic_DNA"/>
</dbReference>
<dbReference type="InterPro" id="IPR050763">
    <property type="entry name" value="ABC_transporter_ATP-binding"/>
</dbReference>
<dbReference type="AlphaFoldDB" id="A0A833HPG8"/>
<name>A0A833HPG8_9FIRM</name>
<dbReference type="PANTHER" id="PTHR42711:SF5">
    <property type="entry name" value="ABC TRANSPORTER ATP-BINDING PROTEIN NATA"/>
    <property type="match status" value="1"/>
</dbReference>
<dbReference type="GO" id="GO:0016887">
    <property type="term" value="F:ATP hydrolysis activity"/>
    <property type="evidence" value="ECO:0007669"/>
    <property type="project" value="InterPro"/>
</dbReference>
<keyword evidence="8" id="KW-1185">Reference proteome</keyword>
<evidence type="ECO:0000256" key="2">
    <source>
        <dbReference type="ARBA" id="ARBA00022448"/>
    </source>
</evidence>
<evidence type="ECO:0000256" key="3">
    <source>
        <dbReference type="ARBA" id="ARBA00022741"/>
    </source>
</evidence>
<keyword evidence="5" id="KW-0472">Membrane</keyword>
<dbReference type="SMART" id="SM00382">
    <property type="entry name" value="AAA"/>
    <property type="match status" value="1"/>
</dbReference>
<dbReference type="InterPro" id="IPR017871">
    <property type="entry name" value="ABC_transporter-like_CS"/>
</dbReference>
<keyword evidence="3" id="KW-0547">Nucleotide-binding</keyword>
<keyword evidence="5" id="KW-1133">Transmembrane helix</keyword>
<dbReference type="Gene3D" id="3.40.50.300">
    <property type="entry name" value="P-loop containing nucleotide triphosphate hydrolases"/>
    <property type="match status" value="1"/>
</dbReference>